<reference evidence="8 9" key="1">
    <citation type="submission" date="2019-08" db="EMBL/GenBank/DDBJ databases">
        <title>In-depth cultivation of the pig gut microbiome towards novel bacterial diversity and tailored functional studies.</title>
        <authorList>
            <person name="Wylensek D."/>
            <person name="Hitch T.C.A."/>
            <person name="Clavel T."/>
        </authorList>
    </citation>
    <scope>NUCLEOTIDE SEQUENCE [LARGE SCALE GENOMIC DNA]</scope>
    <source>
        <strain evidence="8 9">WCA-SAB-591-4A-A</strain>
    </source>
</reference>
<organism evidence="8 9">
    <name type="scientific">Peptostreptococcus porci</name>
    <dbReference type="NCBI Taxonomy" id="2652282"/>
    <lineage>
        <taxon>Bacteria</taxon>
        <taxon>Bacillati</taxon>
        <taxon>Bacillota</taxon>
        <taxon>Clostridia</taxon>
        <taxon>Peptostreptococcales</taxon>
        <taxon>Peptostreptococcaceae</taxon>
        <taxon>Peptostreptococcus</taxon>
    </lineage>
</organism>
<evidence type="ECO:0000256" key="6">
    <source>
        <dbReference type="SAM" id="Phobius"/>
    </source>
</evidence>
<feature type="transmembrane region" description="Helical" evidence="6">
    <location>
        <begin position="210"/>
        <end position="234"/>
    </location>
</feature>
<evidence type="ECO:0000256" key="4">
    <source>
        <dbReference type="ARBA" id="ARBA00022989"/>
    </source>
</evidence>
<dbReference type="NCBIfam" id="TIGR00360">
    <property type="entry name" value="ComEC_N-term"/>
    <property type="match status" value="1"/>
</dbReference>
<dbReference type="InterPro" id="IPR004477">
    <property type="entry name" value="ComEC_N"/>
</dbReference>
<feature type="transmembrane region" description="Helical" evidence="6">
    <location>
        <begin position="332"/>
        <end position="353"/>
    </location>
</feature>
<evidence type="ECO:0000259" key="7">
    <source>
        <dbReference type="Pfam" id="PF03772"/>
    </source>
</evidence>
<evidence type="ECO:0000313" key="9">
    <source>
        <dbReference type="Proteomes" id="UP000440713"/>
    </source>
</evidence>
<dbReference type="AlphaFoldDB" id="A0A6N7X4W8"/>
<evidence type="ECO:0000256" key="3">
    <source>
        <dbReference type="ARBA" id="ARBA00022692"/>
    </source>
</evidence>
<evidence type="ECO:0000313" key="8">
    <source>
        <dbReference type="EMBL" id="MST63101.1"/>
    </source>
</evidence>
<gene>
    <name evidence="8" type="ORF">FYJ71_09155</name>
</gene>
<sequence length="431" mass="48663">MMRRPGLLILILTVFIVFYAKENKGVNDSIQNGDSVICGVITNKKYKKSTIEYIMRDSLISVKKYDWESKQKSGILDLNIGDRVVFLGENEDLDNMNIKGFDYGMYLKSVGINRYLMAKNFKLVGQSYILSKISIAKDYIIKTNKFLYKNLSGIVNALVVGRIESVDEEIQYIFKDSGTSHIMAISGLHIGLIANMIVLLLGKISNLKRIIAIFIIIMVYSLMVGGGSSIYRAISMMAVLYASFFLDRDFDIENVVYVLSSIFIIMNPNVIYNASFLLSFGTVLSIRIFTRYLKLLLCFNSVCISIAANILTAPIILFFYGEVSTVSIFGNIVAIPFVIIILVLDFLSIIFFNASFTISMAISQVNVHILDTLIYVLKMIGDYGVNNIVIKKMGMGAMISYFFVVILIDISLEKYFILRNKFDIVDKKNFE</sequence>
<proteinExistence type="predicted"/>
<dbReference type="Pfam" id="PF03772">
    <property type="entry name" value="Competence"/>
    <property type="match status" value="1"/>
</dbReference>
<feature type="domain" description="ComEC/Rec2-related protein" evidence="7">
    <location>
        <begin position="158"/>
        <end position="409"/>
    </location>
</feature>
<dbReference type="PANTHER" id="PTHR30619:SF1">
    <property type="entry name" value="RECOMBINATION PROTEIN 2"/>
    <property type="match status" value="1"/>
</dbReference>
<feature type="transmembrane region" description="Helical" evidence="6">
    <location>
        <begin position="292"/>
        <end position="320"/>
    </location>
</feature>
<protein>
    <submittedName>
        <fullName evidence="8">ComEC/Rec2 family competence protein</fullName>
    </submittedName>
</protein>
<name>A0A6N7X4W8_9FIRM</name>
<evidence type="ECO:0000256" key="1">
    <source>
        <dbReference type="ARBA" id="ARBA00004651"/>
    </source>
</evidence>
<accession>A0A6N7X4W8</accession>
<feature type="transmembrane region" description="Helical" evidence="6">
    <location>
        <begin position="254"/>
        <end position="280"/>
    </location>
</feature>
<keyword evidence="5 6" id="KW-0472">Membrane</keyword>
<feature type="transmembrane region" description="Helical" evidence="6">
    <location>
        <begin position="365"/>
        <end position="381"/>
    </location>
</feature>
<evidence type="ECO:0000256" key="2">
    <source>
        <dbReference type="ARBA" id="ARBA00022475"/>
    </source>
</evidence>
<dbReference type="EMBL" id="VUNE01000005">
    <property type="protein sequence ID" value="MST63101.1"/>
    <property type="molecule type" value="Genomic_DNA"/>
</dbReference>
<keyword evidence="3 6" id="KW-0812">Transmembrane</keyword>
<feature type="transmembrane region" description="Helical" evidence="6">
    <location>
        <begin position="182"/>
        <end position="201"/>
    </location>
</feature>
<feature type="transmembrane region" description="Helical" evidence="6">
    <location>
        <begin position="393"/>
        <end position="412"/>
    </location>
</feature>
<keyword evidence="9" id="KW-1185">Reference proteome</keyword>
<dbReference type="PANTHER" id="PTHR30619">
    <property type="entry name" value="DNA INTERNALIZATION/COMPETENCE PROTEIN COMEC/REC2"/>
    <property type="match status" value="1"/>
</dbReference>
<comment type="subcellular location">
    <subcellularLocation>
        <location evidence="1">Cell membrane</location>
        <topology evidence="1">Multi-pass membrane protein</topology>
    </subcellularLocation>
</comment>
<dbReference type="Proteomes" id="UP000440713">
    <property type="component" value="Unassembled WGS sequence"/>
</dbReference>
<dbReference type="GO" id="GO:0005886">
    <property type="term" value="C:plasma membrane"/>
    <property type="evidence" value="ECO:0007669"/>
    <property type="project" value="UniProtKB-SubCell"/>
</dbReference>
<comment type="caution">
    <text evidence="8">The sequence shown here is derived from an EMBL/GenBank/DDBJ whole genome shotgun (WGS) entry which is preliminary data.</text>
</comment>
<keyword evidence="4 6" id="KW-1133">Transmembrane helix</keyword>
<evidence type="ECO:0000256" key="5">
    <source>
        <dbReference type="ARBA" id="ARBA00023136"/>
    </source>
</evidence>
<dbReference type="InterPro" id="IPR052159">
    <property type="entry name" value="Competence_DNA_uptake"/>
</dbReference>
<keyword evidence="2" id="KW-1003">Cell membrane</keyword>